<proteinExistence type="predicted"/>
<dbReference type="Proteomes" id="UP000619457">
    <property type="component" value="Unassembled WGS sequence"/>
</dbReference>
<evidence type="ECO:0000313" key="2">
    <source>
        <dbReference type="Proteomes" id="UP000619457"/>
    </source>
</evidence>
<reference evidence="1" key="1">
    <citation type="journal article" date="2014" name="Int. J. Syst. Evol. Microbiol.">
        <title>Complete genome sequence of Corynebacterium casei LMG S-19264T (=DSM 44701T), isolated from a smear-ripened cheese.</title>
        <authorList>
            <consortium name="US DOE Joint Genome Institute (JGI-PGF)"/>
            <person name="Walter F."/>
            <person name="Albersmeier A."/>
            <person name="Kalinowski J."/>
            <person name="Ruckert C."/>
        </authorList>
    </citation>
    <scope>NUCLEOTIDE SEQUENCE</scope>
    <source>
        <strain evidence="1">KCTC 12368</strain>
    </source>
</reference>
<name>A0A918QBQ3_9BACT</name>
<sequence>MEGTEYLWIFLPPGLSRIFPFLIRNINKGVTITPIKKAVSIENNNNIKVYNYMRQTIALIYPISFLG</sequence>
<dbReference type="EMBL" id="BMWX01000009">
    <property type="protein sequence ID" value="GGZ40270.1"/>
    <property type="molecule type" value="Genomic_DNA"/>
</dbReference>
<reference evidence="1" key="2">
    <citation type="submission" date="2020-09" db="EMBL/GenBank/DDBJ databases">
        <authorList>
            <person name="Sun Q."/>
            <person name="Kim S."/>
        </authorList>
    </citation>
    <scope>NUCLEOTIDE SEQUENCE</scope>
    <source>
        <strain evidence="1">KCTC 12368</strain>
    </source>
</reference>
<evidence type="ECO:0000313" key="1">
    <source>
        <dbReference type="EMBL" id="GGZ40270.1"/>
    </source>
</evidence>
<organism evidence="1 2">
    <name type="scientific">Echinicola pacifica</name>
    <dbReference type="NCBI Taxonomy" id="346377"/>
    <lineage>
        <taxon>Bacteria</taxon>
        <taxon>Pseudomonadati</taxon>
        <taxon>Bacteroidota</taxon>
        <taxon>Cytophagia</taxon>
        <taxon>Cytophagales</taxon>
        <taxon>Cyclobacteriaceae</taxon>
        <taxon>Echinicola</taxon>
    </lineage>
</organism>
<comment type="caution">
    <text evidence="1">The sequence shown here is derived from an EMBL/GenBank/DDBJ whole genome shotgun (WGS) entry which is preliminary data.</text>
</comment>
<accession>A0A918QBQ3</accession>
<keyword evidence="2" id="KW-1185">Reference proteome</keyword>
<protein>
    <submittedName>
        <fullName evidence="1">Uncharacterized protein</fullName>
    </submittedName>
</protein>
<dbReference type="AlphaFoldDB" id="A0A918QBQ3"/>
<gene>
    <name evidence="1" type="ORF">GCM10007049_37130</name>
</gene>